<dbReference type="InterPro" id="IPR015341">
    <property type="entry name" value="Glyco_hydro_38_cen"/>
</dbReference>
<dbReference type="SUPFAM" id="SSF88688">
    <property type="entry name" value="Families 57/38 glycoside transferase middle domain"/>
    <property type="match status" value="1"/>
</dbReference>
<dbReference type="InterPro" id="IPR041147">
    <property type="entry name" value="GH38_C"/>
</dbReference>
<dbReference type="AlphaFoldDB" id="A0AAV9NEF8"/>
<dbReference type="Pfam" id="PF09261">
    <property type="entry name" value="Alpha-mann_mid"/>
    <property type="match status" value="1"/>
</dbReference>
<evidence type="ECO:0000313" key="10">
    <source>
        <dbReference type="EMBL" id="KAK5052682.1"/>
    </source>
</evidence>
<evidence type="ECO:0000256" key="1">
    <source>
        <dbReference type="ARBA" id="ARBA00000365"/>
    </source>
</evidence>
<evidence type="ECO:0000256" key="8">
    <source>
        <dbReference type="ARBA" id="ARBA00071615"/>
    </source>
</evidence>
<dbReference type="InterPro" id="IPR027291">
    <property type="entry name" value="Glyco_hydro_38_N_sf"/>
</dbReference>
<dbReference type="CDD" id="cd10812">
    <property type="entry name" value="GH38N_AMII_ScAms1_like"/>
    <property type="match status" value="1"/>
</dbReference>
<dbReference type="InterPro" id="IPR028995">
    <property type="entry name" value="Glyco_hydro_57/38_cen_sf"/>
</dbReference>
<dbReference type="InterPro" id="IPR011682">
    <property type="entry name" value="Glyco_hydro_38_C"/>
</dbReference>
<dbReference type="Gene3D" id="1.20.1270.50">
    <property type="entry name" value="Glycoside hydrolase family 38, central domain"/>
    <property type="match status" value="1"/>
</dbReference>
<name>A0AAV9NEF8_9EURO</name>
<dbReference type="Proteomes" id="UP001358417">
    <property type="component" value="Unassembled WGS sequence"/>
</dbReference>
<evidence type="ECO:0000256" key="5">
    <source>
        <dbReference type="ARBA" id="ARBA00022801"/>
    </source>
</evidence>
<dbReference type="Pfam" id="PF01074">
    <property type="entry name" value="Glyco_hydro_38N"/>
    <property type="match status" value="1"/>
</dbReference>
<dbReference type="Pfam" id="PF17677">
    <property type="entry name" value="Glyco_hydro38C2"/>
    <property type="match status" value="1"/>
</dbReference>
<dbReference type="GO" id="GO:0030246">
    <property type="term" value="F:carbohydrate binding"/>
    <property type="evidence" value="ECO:0007669"/>
    <property type="project" value="InterPro"/>
</dbReference>
<evidence type="ECO:0000256" key="6">
    <source>
        <dbReference type="ARBA" id="ARBA00023295"/>
    </source>
</evidence>
<dbReference type="InterPro" id="IPR000602">
    <property type="entry name" value="Glyco_hydro_38_N"/>
</dbReference>
<keyword evidence="6" id="KW-0326">Glycosidase</keyword>
<dbReference type="InterPro" id="IPR054723">
    <property type="entry name" value="Ams1-like_N"/>
</dbReference>
<dbReference type="EC" id="3.2.1.24" evidence="3"/>
<dbReference type="EMBL" id="JAVRRD010000013">
    <property type="protein sequence ID" value="KAK5052682.1"/>
    <property type="molecule type" value="Genomic_DNA"/>
</dbReference>
<dbReference type="InterPro" id="IPR011330">
    <property type="entry name" value="Glyco_hydro/deAcase_b/a-brl"/>
</dbReference>
<proteinExistence type="inferred from homology"/>
<comment type="similarity">
    <text evidence="2">Belongs to the glycosyl hydrolase 38 family.</text>
</comment>
<keyword evidence="11" id="KW-1185">Reference proteome</keyword>
<dbReference type="PANTHER" id="PTHR46017:SF1">
    <property type="entry name" value="ALPHA-MANNOSIDASE 2C1"/>
    <property type="match status" value="1"/>
</dbReference>
<dbReference type="GO" id="GO:0046872">
    <property type="term" value="F:metal ion binding"/>
    <property type="evidence" value="ECO:0007669"/>
    <property type="project" value="UniProtKB-KW"/>
</dbReference>
<dbReference type="SUPFAM" id="SSF74650">
    <property type="entry name" value="Galactose mutarotase-like"/>
    <property type="match status" value="1"/>
</dbReference>
<dbReference type="Gene3D" id="2.70.98.30">
    <property type="entry name" value="Golgi alpha-mannosidase II, domain 4"/>
    <property type="match status" value="1"/>
</dbReference>
<dbReference type="Gene3D" id="3.20.110.10">
    <property type="entry name" value="Glycoside hydrolase 38, N terminal domain"/>
    <property type="match status" value="1"/>
</dbReference>
<gene>
    <name evidence="10" type="ORF">LTR84_002548</name>
</gene>
<comment type="caution">
    <text evidence="10">The sequence shown here is derived from an EMBL/GenBank/DDBJ whole genome shotgun (WGS) entry which is preliminary data.</text>
</comment>
<evidence type="ECO:0000313" key="11">
    <source>
        <dbReference type="Proteomes" id="UP001358417"/>
    </source>
</evidence>
<dbReference type="Pfam" id="PF07748">
    <property type="entry name" value="Glyco_hydro_38C"/>
    <property type="match status" value="1"/>
</dbReference>
<dbReference type="FunFam" id="2.70.98.30:FF:000001">
    <property type="entry name" value="alpha-mannosidase 2C1 isoform X2"/>
    <property type="match status" value="1"/>
</dbReference>
<protein>
    <recommendedName>
        <fullName evidence="8">Alpha-mannosidase</fullName>
        <ecNumber evidence="3">3.2.1.24</ecNumber>
    </recommendedName>
</protein>
<dbReference type="InterPro" id="IPR011013">
    <property type="entry name" value="Gal_mutarotase_sf_dom"/>
</dbReference>
<dbReference type="SMART" id="SM00872">
    <property type="entry name" value="Alpha-mann_mid"/>
    <property type="match status" value="1"/>
</dbReference>
<dbReference type="GO" id="GO:0000329">
    <property type="term" value="C:fungal-type vacuole membrane"/>
    <property type="evidence" value="ECO:0007669"/>
    <property type="project" value="TreeGrafter"/>
</dbReference>
<dbReference type="SUPFAM" id="SSF88713">
    <property type="entry name" value="Glycoside hydrolase/deacetylase"/>
    <property type="match status" value="1"/>
</dbReference>
<evidence type="ECO:0000256" key="3">
    <source>
        <dbReference type="ARBA" id="ARBA00012752"/>
    </source>
</evidence>
<organism evidence="10 11">
    <name type="scientific">Exophiala bonariae</name>
    <dbReference type="NCBI Taxonomy" id="1690606"/>
    <lineage>
        <taxon>Eukaryota</taxon>
        <taxon>Fungi</taxon>
        <taxon>Dikarya</taxon>
        <taxon>Ascomycota</taxon>
        <taxon>Pezizomycotina</taxon>
        <taxon>Eurotiomycetes</taxon>
        <taxon>Chaetothyriomycetidae</taxon>
        <taxon>Chaetothyriales</taxon>
        <taxon>Herpotrichiellaceae</taxon>
        <taxon>Exophiala</taxon>
    </lineage>
</organism>
<comment type="function">
    <text evidence="7">Degrades free oligosaccharides in the vacuole.</text>
</comment>
<dbReference type="InterPro" id="IPR037094">
    <property type="entry name" value="Glyco_hydro_38_cen_sf"/>
</dbReference>
<evidence type="ECO:0000256" key="4">
    <source>
        <dbReference type="ARBA" id="ARBA00022723"/>
    </source>
</evidence>
<keyword evidence="5" id="KW-0378">Hydrolase</keyword>
<evidence type="ECO:0000256" key="7">
    <source>
        <dbReference type="ARBA" id="ARBA00054985"/>
    </source>
</evidence>
<dbReference type="Pfam" id="PF22907">
    <property type="entry name" value="Ams1-like_1st"/>
    <property type="match status" value="1"/>
</dbReference>
<reference evidence="10 11" key="1">
    <citation type="submission" date="2023-08" db="EMBL/GenBank/DDBJ databases">
        <title>Black Yeasts Isolated from many extreme environments.</title>
        <authorList>
            <person name="Coleine C."/>
            <person name="Stajich J.E."/>
            <person name="Selbmann L."/>
        </authorList>
    </citation>
    <scope>NUCLEOTIDE SEQUENCE [LARGE SCALE GENOMIC DNA]</scope>
    <source>
        <strain evidence="10 11">CCFEE 5792</strain>
    </source>
</reference>
<evidence type="ECO:0000256" key="2">
    <source>
        <dbReference type="ARBA" id="ARBA00009792"/>
    </source>
</evidence>
<accession>A0AAV9NEF8</accession>
<dbReference type="PANTHER" id="PTHR46017">
    <property type="entry name" value="ALPHA-MANNOSIDASE 2C1"/>
    <property type="match status" value="1"/>
</dbReference>
<dbReference type="RefSeq" id="XP_064706382.1">
    <property type="nucleotide sequence ID" value="XM_064846157.1"/>
</dbReference>
<dbReference type="GO" id="GO:0006013">
    <property type="term" value="P:mannose metabolic process"/>
    <property type="evidence" value="ECO:0007669"/>
    <property type="project" value="InterPro"/>
</dbReference>
<keyword evidence="4" id="KW-0479">Metal-binding</keyword>
<dbReference type="GO" id="GO:0004559">
    <property type="term" value="F:alpha-mannosidase activity"/>
    <property type="evidence" value="ECO:0007669"/>
    <property type="project" value="UniProtKB-EC"/>
</dbReference>
<dbReference type="GO" id="GO:0009313">
    <property type="term" value="P:oligosaccharide catabolic process"/>
    <property type="evidence" value="ECO:0007669"/>
    <property type="project" value="TreeGrafter"/>
</dbReference>
<sequence>MGGETVPRIESSYPQLSAGPVGQQIESIYQDRLRQFTSGGQYENQYLLGKRYHNVVDDPDHVKLSVYSPPDLARPTFKDATSHEFKPTHRGESFGPSWSTHWFKIQLTVPKKMRDGEHLEFHWDANNEGMVWTEEGDPLQGLTGGGDRTEWILPESWRDGKEHIFYIEMACNGMFGNAPGGDSIQPPNPNKYYQLWKAEIVDVNLAVRQLYVDFWIISDAAREFPGDSWEKHEALQISNHIVDAFIAGNGSQKSIEEGRKIAQKYIGKLVDSPKVYDSDETALVYGIGHCHIDTCWLWPWAETKRKVARSWSNQCDLMDRYPEHRFAVSQAQQYKWLKQNYPYVFDRVKTKVKEGRFHPIGGSWVEHDTNMPSGESLVRQFVYGQRFFESNFGERCQTFWLPDTFGYSAQLPQICRLAGMTRFFTQKLSWNNINNFPHTTFNWVSLDGSQVICHMAPSETYTADAHFGDVRRSVTQHKSLNQDNTSLLVFGKGDGGGGPTRDMLEKLRRCRGLSDTTGLLPRVQMGKSVDDFFAKLEEKIEDGTKLTTWYGELYFELHRGTYTTQANNKRNNRQQEVLLHDIEYLATLASLKNKSYEYPKREIDEIWENVLLCQFHDCLPGSSIEMCYDDSDALYAHNAKVGKKLIEKALTVLGLSHHVKPKAELVAVNTAPWSRQELVKIPHADSTSQEQQYALASGGPGIMKTHAASTLQSTASVEEVKKGVFVLKNSRFRVEVEAGVITSLIDLKADREVIAKGGKANQLVIFDDKPLYWQAWDVEVFHLESRKELKSEATEIVETGPYSVSVATKTQVSDDSWVRTTISLDATNGEDDAGFVSVEAEVEWHETMKFLKVEFPVDVSNTEASYESQYGIIRRPTHYNTSWDMAKFEVCCHKFADLSEADYGVSILNDSKYGFATVGNLQRLSLLRSPKAPDAHADMGRHHIKWAIMPHQGSLGSATVRAAYNFNHPLRLASLVDDKPAEEIFSAITLSGGKSLVLDVVKRGEDDADVSEGQFSARSGQSVILRVYESLGGKTRGTIQTTLPVKKAFKTNVLEDDLESVEVSGKNKLSINIELRAFEVATFRLQL</sequence>
<dbReference type="FunFam" id="1.20.1270.50:FF:000004">
    <property type="entry name" value="alpha-mannosidase 2C1 isoform X1"/>
    <property type="match status" value="1"/>
</dbReference>
<dbReference type="GeneID" id="89970755"/>
<comment type="catalytic activity">
    <reaction evidence="1">
        <text>Hydrolysis of terminal, non-reducing alpha-D-mannose residues in alpha-D-mannosides.</text>
        <dbReference type="EC" id="3.2.1.24"/>
    </reaction>
</comment>
<feature type="domain" description="Glycoside hydrolase family 38 central" evidence="9">
    <location>
        <begin position="556"/>
        <end position="635"/>
    </location>
</feature>
<dbReference type="FunFam" id="3.20.110.10:FF:000002">
    <property type="entry name" value="alpha-mannosidase 2C1 isoform X1"/>
    <property type="match status" value="1"/>
</dbReference>
<evidence type="ECO:0000259" key="9">
    <source>
        <dbReference type="SMART" id="SM00872"/>
    </source>
</evidence>